<accession>A0A097CRL4</accession>
<feature type="compositionally biased region" description="Polar residues" evidence="1">
    <location>
        <begin position="39"/>
        <end position="60"/>
    </location>
</feature>
<evidence type="ECO:0000256" key="1">
    <source>
        <dbReference type="SAM" id="MobiDB-lite"/>
    </source>
</evidence>
<organism evidence="2">
    <name type="scientific">Verrucosispora sp. MS100047</name>
    <dbReference type="NCBI Taxonomy" id="1410949"/>
    <lineage>
        <taxon>Bacteria</taxon>
        <taxon>Bacillati</taxon>
        <taxon>Actinomycetota</taxon>
        <taxon>Actinomycetes</taxon>
        <taxon>Micromonosporales</taxon>
        <taxon>Micromonosporaceae</taxon>
        <taxon>Micromonospora</taxon>
    </lineage>
</organism>
<sequence>MLLQLDEVQLQQLDVLQLEQLDVLVLLLQMSIRSADRSAMSSTSNVSVCRSRSSLRTESASEPDVGGCVGTDVSLSRDRRQWSW</sequence>
<protein>
    <submittedName>
        <fullName evidence="2">Uncharacterized protein</fullName>
    </submittedName>
</protein>
<feature type="region of interest" description="Disordered" evidence="1">
    <location>
        <begin position="35"/>
        <end position="68"/>
    </location>
</feature>
<reference evidence="2" key="1">
    <citation type="journal article" date="2016" name="Appl. Microbiol. Biotechnol.">
        <title>Anti-MRSA and anti-TB metabolites from marine-derived Verrucosispora sp. MS100047.</title>
        <authorList>
            <person name="Huang P."/>
            <person name="Xie F."/>
            <person name="Ren B."/>
            <person name="Wang Q."/>
            <person name="Wang J."/>
            <person name="Wang Q."/>
            <person name="Abdel-Mageed W.M."/>
            <person name="Liu M."/>
            <person name="Han J."/>
            <person name="Oyeleye A."/>
            <person name="Shen J."/>
            <person name="Song F."/>
            <person name="Dai H."/>
            <person name="Liu X."/>
            <person name="Zhang L."/>
        </authorList>
    </citation>
    <scope>NUCLEOTIDE SEQUENCE</scope>
    <source>
        <strain evidence="2">MS100047</strain>
    </source>
</reference>
<dbReference type="EMBL" id="KF826632">
    <property type="protein sequence ID" value="AIS85317.1"/>
    <property type="molecule type" value="Genomic_DNA"/>
</dbReference>
<dbReference type="AlphaFoldDB" id="A0A097CRL4"/>
<proteinExistence type="predicted"/>
<evidence type="ECO:0000313" key="2">
    <source>
        <dbReference type="EMBL" id="AIS85317.1"/>
    </source>
</evidence>
<gene>
    <name evidence="2" type="ORF">VASRM7_79</name>
</gene>
<name>A0A097CRL4_9ACTN</name>